<dbReference type="InterPro" id="IPR000742">
    <property type="entry name" value="EGF"/>
</dbReference>
<evidence type="ECO:0000256" key="6">
    <source>
        <dbReference type="PROSITE-ProRule" id="PRU00460"/>
    </source>
</evidence>
<dbReference type="InterPro" id="IPR050440">
    <property type="entry name" value="Laminin/Netrin_ECM"/>
</dbReference>
<dbReference type="PROSITE" id="PS51117">
    <property type="entry name" value="LAMININ_NTER"/>
    <property type="match status" value="1"/>
</dbReference>
<feature type="disulfide bond" evidence="6">
    <location>
        <begin position="978"/>
        <end position="990"/>
    </location>
</feature>
<dbReference type="RefSeq" id="XP_017769170.1">
    <property type="nucleotide sequence ID" value="XM_017913681.1"/>
</dbReference>
<dbReference type="Gene3D" id="2.10.25.10">
    <property type="entry name" value="Laminin"/>
    <property type="match status" value="10"/>
</dbReference>
<dbReference type="InterPro" id="IPR000034">
    <property type="entry name" value="Laminin_IV"/>
</dbReference>
<evidence type="ECO:0000313" key="13">
    <source>
        <dbReference type="RefSeq" id="XP_017769170.1"/>
    </source>
</evidence>
<keyword evidence="3 6" id="KW-1015">Disulfide bond</keyword>
<feature type="disulfide bond" evidence="6">
    <location>
        <begin position="737"/>
        <end position="746"/>
    </location>
</feature>
<protein>
    <submittedName>
        <fullName evidence="13">Laminin subunit gamma-1-like</fullName>
    </submittedName>
</protein>
<proteinExistence type="predicted"/>
<feature type="domain" description="Laminin EGF-like" evidence="9">
    <location>
        <begin position="719"/>
        <end position="767"/>
    </location>
</feature>
<dbReference type="PRINTS" id="PR00011">
    <property type="entry name" value="EGFLAMININ"/>
</dbReference>
<dbReference type="SMART" id="SM00181">
    <property type="entry name" value="EGF"/>
    <property type="match status" value="6"/>
</dbReference>
<keyword evidence="2" id="KW-0677">Repeat</keyword>
<evidence type="ECO:0000259" key="11">
    <source>
        <dbReference type="PROSITE" id="PS51117"/>
    </source>
</evidence>
<dbReference type="PROSITE" id="PS51115">
    <property type="entry name" value="LAMININ_IVA"/>
    <property type="match status" value="1"/>
</dbReference>
<evidence type="ECO:0000256" key="4">
    <source>
        <dbReference type="ARBA" id="ARBA00023180"/>
    </source>
</evidence>
<name>A0ABM1M3M0_NICVS</name>
<feature type="disulfide bond" evidence="6">
    <location>
        <begin position="930"/>
        <end position="942"/>
    </location>
</feature>
<feature type="disulfide bond" evidence="6">
    <location>
        <begin position="951"/>
        <end position="960"/>
    </location>
</feature>
<feature type="domain" description="Laminin EGF-like" evidence="9">
    <location>
        <begin position="930"/>
        <end position="977"/>
    </location>
</feature>
<dbReference type="Pfam" id="PF00053">
    <property type="entry name" value="EGF_laminin"/>
    <property type="match status" value="11"/>
</dbReference>
<evidence type="ECO:0000256" key="3">
    <source>
        <dbReference type="ARBA" id="ARBA00023157"/>
    </source>
</evidence>
<feature type="coiled-coil region" evidence="7">
    <location>
        <begin position="1420"/>
        <end position="1596"/>
    </location>
</feature>
<feature type="disulfide bond" evidence="6">
    <location>
        <begin position="902"/>
        <end position="911"/>
    </location>
</feature>
<dbReference type="InterPro" id="IPR008211">
    <property type="entry name" value="Laminin_N"/>
</dbReference>
<keyword evidence="7" id="KW-0175">Coiled coil</keyword>
<feature type="coiled-coil region" evidence="7">
    <location>
        <begin position="1217"/>
        <end position="1244"/>
    </location>
</feature>
<keyword evidence="1 8" id="KW-0732">Signal</keyword>
<feature type="domain" description="Laminin EGF-like" evidence="9">
    <location>
        <begin position="389"/>
        <end position="435"/>
    </location>
</feature>
<feature type="disulfide bond" evidence="6">
    <location>
        <begin position="459"/>
        <end position="468"/>
    </location>
</feature>
<feature type="disulfide bond" evidence="6">
    <location>
        <begin position="389"/>
        <end position="401"/>
    </location>
</feature>
<dbReference type="GeneID" id="108557239"/>
<feature type="disulfide bond" evidence="6">
    <location>
        <begin position="409"/>
        <end position="418"/>
    </location>
</feature>
<evidence type="ECO:0000259" key="9">
    <source>
        <dbReference type="PROSITE" id="PS50027"/>
    </source>
</evidence>
<feature type="disulfide bond" evidence="6">
    <location>
        <begin position="998"/>
        <end position="1007"/>
    </location>
</feature>
<evidence type="ECO:0000256" key="7">
    <source>
        <dbReference type="SAM" id="Coils"/>
    </source>
</evidence>
<feature type="domain" description="Laminin EGF-like" evidence="9">
    <location>
        <begin position="876"/>
        <end position="929"/>
    </location>
</feature>
<evidence type="ECO:0000259" key="10">
    <source>
        <dbReference type="PROSITE" id="PS51115"/>
    </source>
</evidence>
<feature type="chain" id="PRO_5046411873" evidence="8">
    <location>
        <begin position="21"/>
        <end position="1612"/>
    </location>
</feature>
<dbReference type="SMART" id="SM00281">
    <property type="entry name" value="LamB"/>
    <property type="match status" value="1"/>
</dbReference>
<feature type="domain" description="Laminin N-terminal" evidence="11">
    <location>
        <begin position="42"/>
        <end position="273"/>
    </location>
</feature>
<dbReference type="Proteomes" id="UP000695000">
    <property type="component" value="Unplaced"/>
</dbReference>
<feature type="domain" description="Laminin EGF-like" evidence="9">
    <location>
        <begin position="436"/>
        <end position="488"/>
    </location>
</feature>
<dbReference type="InterPro" id="IPR002049">
    <property type="entry name" value="LE_dom"/>
</dbReference>
<dbReference type="Pfam" id="PF00055">
    <property type="entry name" value="Laminin_N"/>
    <property type="match status" value="1"/>
</dbReference>
<dbReference type="CDD" id="cd00055">
    <property type="entry name" value="EGF_Lam"/>
    <property type="match status" value="9"/>
</dbReference>
<evidence type="ECO:0000256" key="2">
    <source>
        <dbReference type="ARBA" id="ARBA00022737"/>
    </source>
</evidence>
<organism evidence="12 13">
    <name type="scientific">Nicrophorus vespilloides</name>
    <name type="common">Boreal carrion beetle</name>
    <dbReference type="NCBI Taxonomy" id="110193"/>
    <lineage>
        <taxon>Eukaryota</taxon>
        <taxon>Metazoa</taxon>
        <taxon>Ecdysozoa</taxon>
        <taxon>Arthropoda</taxon>
        <taxon>Hexapoda</taxon>
        <taxon>Insecta</taxon>
        <taxon>Pterygota</taxon>
        <taxon>Neoptera</taxon>
        <taxon>Endopterygota</taxon>
        <taxon>Coleoptera</taxon>
        <taxon>Polyphaga</taxon>
        <taxon>Staphyliniformia</taxon>
        <taxon>Silphidae</taxon>
        <taxon>Nicrophorinae</taxon>
        <taxon>Nicrophorus</taxon>
    </lineage>
</organism>
<dbReference type="Gene3D" id="2.60.120.260">
    <property type="entry name" value="Galactose-binding domain-like"/>
    <property type="match status" value="1"/>
</dbReference>
<dbReference type="PROSITE" id="PS01248">
    <property type="entry name" value="EGF_LAM_1"/>
    <property type="match status" value="5"/>
</dbReference>
<feature type="domain" description="Laminin EGF-like" evidence="9">
    <location>
        <begin position="978"/>
        <end position="1023"/>
    </location>
</feature>
<dbReference type="PROSITE" id="PS50027">
    <property type="entry name" value="EGF_LAM_2"/>
    <property type="match status" value="7"/>
</dbReference>
<evidence type="ECO:0000256" key="5">
    <source>
        <dbReference type="ARBA" id="ARBA00023292"/>
    </source>
</evidence>
<dbReference type="SUPFAM" id="SSF57196">
    <property type="entry name" value="EGF/Laminin"/>
    <property type="match status" value="9"/>
</dbReference>
<reference evidence="13" key="1">
    <citation type="submission" date="2025-08" db="UniProtKB">
        <authorList>
            <consortium name="RefSeq"/>
        </authorList>
    </citation>
    <scope>IDENTIFICATION</scope>
    <source>
        <tissue evidence="13">Whole Larva</tissue>
    </source>
</reference>
<dbReference type="SMART" id="SM00180">
    <property type="entry name" value="EGF_Lam"/>
    <property type="match status" value="11"/>
</dbReference>
<sequence>MVKFRLGLFLVVYGLHLTVANEIINTPAIGQNGTRCYDTFNRPRRCIPAFENPAFNNLIEATNTCGEYGPTPYCIQTGTSMASCGVCNKGQHSAEFLTDSEDTPTWWQSETMEDGIQYPNEVNLTLHLRKSFDITYVRIWFHSPRPESFAIYKRTCENCPWVPYQYYSATCRDTYSLPDSNKISRGEETRALCTSEYSDISPLKDGNIAFATLEFRPSAYNFDSSPDLQEWVTATDIRITLNRLNTFGDELFADTSVLRSYYYSIVEVSVGARCKCNGHASECIYSSDLDGSQNRVCKCEHNTAGPDCEVCLPFFNDAPWGRASERNVNECKPCNCNGFSQRCFFDRDLYQKTGHGGHCSDCTVNRDGPNCERCKPNFYQHEDQTCIACNCDPVGSRILQCNSEGKCQCKPGVTGEKCDRCEANHYNFGPMGCQNCGCSVEGSFNNQPSCDPYTGICICKENVEGKRCKECKPGFFNHDLENDFGCTPCFCYGHSSECISAPGYSKYQLESAFTKSSERWKAVDSFNRSVELKYNGMTQCIGVTAQDNEAIYFVAPDRYLGDQRASYNQLLKFTLRIGENRAIPTPTDVILEGAGTYITSHIFAQGNSVPSVQNAEYSFRLHENQIYGWSPRLSARGFMSILTQLTAIKIRATYSPGGVGYLDYAKLETASRGVAGRSAHWVEQCRCPQGYVGQYCESCAPGYRHSPSLGGPFMPCIPCDCNKHADICDSETGRCICQHHTAGDNCERCARGYYGNALSGTESDCLPCGCPNGGACIQLDEDTVCVECPTGYTGHRCDSCSDGFFGDPNGRFGPQTPCQQCDCNLNIDPNAIGNCNTLTGECLKCIHNTGGTKCDKCLSGFYGDALSLPKGDCQPCECMPHGTVEGDDESLMCDQITGTCTCKAHVQGRNCDLCEEGYYNIITGDGCTTCNCDPTGSFNHTCNIYTGQCFCRPGITGLRCDQCESFKYGFSMEGCKNCDCDGIGSQDMQCDSSGQCPCLENVEGRKCDRCKENKYDRQRGCVDCPDCYNLVQDASRRHLSKIHQLRSILDEIERNPTVIDDDTFEEQLQEIQDEVMIITDQAKSGLGTDDKTLMDKLDDISQRQEEIGEILMDIDENIALAKQKDEIVQSNLTETENILKDITLIIEDALEAVEAEGKLALESAKERAKLFGQQSDNMTNIAHEARVVSEDLENEADDIISVASEAKIKSTEAYDLAKNVTDQKKSITQEIRALNNDILSTETKLERVKIWTVDAHKTSSDMKNRALSLLNDAQNLVVPDVDINNLKKSSETVKVEAKNILDATEALLKDNEKLLSEIEEQVMLSNDLLNKGYDQEDILTDLKADFDLYRSQAENAVQLGDNTLRDAQAMYTTLSEFDKQVQESKEAAQQSLDELPEIRQLIHDANFKIFEAQKSLLGATENAENALDRAKNARDLAIQATKDAENVKNEAELLSNNATNLQSEAELMADRVENTEIEYNRLMDQMENNGTLLNEAKEKVGRAQKDSQEATKKVHDILKDVDAIVKELDNLPEFDEDELNRLEQELKKAEQRVKEANLEEILKTLQLEQKEQNALVENYSNEIDRLTKEVENIQQIASALPDGCFRKFVLEP</sequence>
<evidence type="ECO:0000256" key="8">
    <source>
        <dbReference type="SAM" id="SignalP"/>
    </source>
</evidence>
<feature type="signal peptide" evidence="8">
    <location>
        <begin position="1"/>
        <end position="20"/>
    </location>
</feature>
<feature type="disulfide bond" evidence="6">
    <location>
        <begin position="845"/>
        <end position="854"/>
    </location>
</feature>
<gene>
    <name evidence="13" type="primary">LOC108557239</name>
</gene>
<keyword evidence="5 6" id="KW-0424">Laminin EGF-like domain</keyword>
<feature type="domain" description="Laminin EGF-like" evidence="9">
    <location>
        <begin position="821"/>
        <end position="875"/>
    </location>
</feature>
<dbReference type="PANTHER" id="PTHR10574">
    <property type="entry name" value="NETRIN/LAMININ-RELATED"/>
    <property type="match status" value="1"/>
</dbReference>
<dbReference type="Pfam" id="PF00052">
    <property type="entry name" value="Laminin_B"/>
    <property type="match status" value="1"/>
</dbReference>
<keyword evidence="4" id="KW-0325">Glycoprotein</keyword>
<comment type="caution">
    <text evidence="6">Lacks conserved residue(s) required for the propagation of feature annotation.</text>
</comment>
<dbReference type="SMART" id="SM00136">
    <property type="entry name" value="LamNT"/>
    <property type="match status" value="1"/>
</dbReference>
<dbReference type="PANTHER" id="PTHR10574:SF435">
    <property type="entry name" value="LAMININ SUBUNIT GAMMA-1"/>
    <property type="match status" value="1"/>
</dbReference>
<evidence type="ECO:0000256" key="1">
    <source>
        <dbReference type="ARBA" id="ARBA00022729"/>
    </source>
</evidence>
<feature type="domain" description="Laminin IV type A" evidence="10">
    <location>
        <begin position="515"/>
        <end position="684"/>
    </location>
</feature>
<feature type="disulfide bond" evidence="6">
    <location>
        <begin position="932"/>
        <end position="949"/>
    </location>
</feature>
<accession>A0ABM1M3M0</accession>
<keyword evidence="12" id="KW-1185">Reference proteome</keyword>
<evidence type="ECO:0000313" key="12">
    <source>
        <dbReference type="Proteomes" id="UP000695000"/>
    </source>
</evidence>